<dbReference type="CDD" id="cd19481">
    <property type="entry name" value="RecA-like_protease"/>
    <property type="match status" value="1"/>
</dbReference>
<dbReference type="InterPro" id="IPR003593">
    <property type="entry name" value="AAA+_ATPase"/>
</dbReference>
<dbReference type="Pfam" id="PF00004">
    <property type="entry name" value="AAA"/>
    <property type="match status" value="1"/>
</dbReference>
<evidence type="ECO:0000256" key="1">
    <source>
        <dbReference type="ARBA" id="ARBA00006914"/>
    </source>
</evidence>
<organism evidence="6 7">
    <name type="scientific">Siminovitchia fordii</name>
    <dbReference type="NCBI Taxonomy" id="254759"/>
    <lineage>
        <taxon>Bacteria</taxon>
        <taxon>Bacillati</taxon>
        <taxon>Bacillota</taxon>
        <taxon>Bacilli</taxon>
        <taxon>Bacillales</taxon>
        <taxon>Bacillaceae</taxon>
        <taxon>Siminovitchia</taxon>
    </lineage>
</organism>
<accession>A0ABQ4KCB0</accession>
<evidence type="ECO:0000256" key="4">
    <source>
        <dbReference type="RuleBase" id="RU003651"/>
    </source>
</evidence>
<reference evidence="6 7" key="1">
    <citation type="submission" date="2021-03" db="EMBL/GenBank/DDBJ databases">
        <title>Antimicrobial resistance genes in bacteria isolated from Japanese honey, and their potential for conferring macrolide and lincosamide resistance in the American foulbrood pathogen Paenibacillus larvae.</title>
        <authorList>
            <person name="Okamoto M."/>
            <person name="Kumagai M."/>
            <person name="Kanamori H."/>
            <person name="Takamatsu D."/>
        </authorList>
    </citation>
    <scope>NUCLEOTIDE SEQUENCE [LARGE SCALE GENOMIC DNA]</scope>
    <source>
        <strain evidence="6 7">J1TS3</strain>
    </source>
</reference>
<dbReference type="Gene3D" id="3.40.50.300">
    <property type="entry name" value="P-loop containing nucleotide triphosphate hydrolases"/>
    <property type="match status" value="1"/>
</dbReference>
<name>A0ABQ4KCB0_9BACI</name>
<dbReference type="Gene3D" id="1.10.8.60">
    <property type="match status" value="1"/>
</dbReference>
<evidence type="ECO:0000259" key="5">
    <source>
        <dbReference type="SMART" id="SM00382"/>
    </source>
</evidence>
<keyword evidence="3 4" id="KW-0067">ATP-binding</keyword>
<evidence type="ECO:0000256" key="3">
    <source>
        <dbReference type="ARBA" id="ARBA00022840"/>
    </source>
</evidence>
<gene>
    <name evidence="6" type="ORF">J1TS3_39220</name>
</gene>
<dbReference type="RefSeq" id="WP_018709162.1">
    <property type="nucleotide sequence ID" value="NZ_BOQT01000021.1"/>
</dbReference>
<proteinExistence type="inferred from homology"/>
<comment type="caution">
    <text evidence="6">The sequence shown here is derived from an EMBL/GenBank/DDBJ whole genome shotgun (WGS) entry which is preliminary data.</text>
</comment>
<keyword evidence="7" id="KW-1185">Reference proteome</keyword>
<keyword evidence="2 4" id="KW-0547">Nucleotide-binding</keyword>
<dbReference type="SMART" id="SM00382">
    <property type="entry name" value="AAA"/>
    <property type="match status" value="1"/>
</dbReference>
<dbReference type="PANTHER" id="PTHR23073">
    <property type="entry name" value="26S PROTEASOME REGULATORY SUBUNIT"/>
    <property type="match status" value="1"/>
</dbReference>
<dbReference type="SUPFAM" id="SSF52540">
    <property type="entry name" value="P-loop containing nucleoside triphosphate hydrolases"/>
    <property type="match status" value="1"/>
</dbReference>
<evidence type="ECO:0000313" key="7">
    <source>
        <dbReference type="Proteomes" id="UP000680279"/>
    </source>
</evidence>
<comment type="similarity">
    <text evidence="1 4">Belongs to the AAA ATPase family.</text>
</comment>
<dbReference type="EMBL" id="BOQT01000021">
    <property type="protein sequence ID" value="GIN22788.1"/>
    <property type="molecule type" value="Genomic_DNA"/>
</dbReference>
<feature type="domain" description="AAA+ ATPase" evidence="5">
    <location>
        <begin position="118"/>
        <end position="250"/>
    </location>
</feature>
<dbReference type="PROSITE" id="PS00674">
    <property type="entry name" value="AAA"/>
    <property type="match status" value="1"/>
</dbReference>
<evidence type="ECO:0000256" key="2">
    <source>
        <dbReference type="ARBA" id="ARBA00022741"/>
    </source>
</evidence>
<evidence type="ECO:0000313" key="6">
    <source>
        <dbReference type="EMBL" id="GIN22788.1"/>
    </source>
</evidence>
<dbReference type="InterPro" id="IPR050221">
    <property type="entry name" value="26S_Proteasome_ATPase"/>
</dbReference>
<dbReference type="Proteomes" id="UP000680279">
    <property type="component" value="Unassembled WGS sequence"/>
</dbReference>
<dbReference type="InterPro" id="IPR027417">
    <property type="entry name" value="P-loop_NTPase"/>
</dbReference>
<dbReference type="InterPro" id="IPR003960">
    <property type="entry name" value="ATPase_AAA_CS"/>
</dbReference>
<protein>
    <submittedName>
        <fullName evidence="6">ATPase AAA</fullName>
    </submittedName>
</protein>
<sequence>MSLEKLLPTLIRASLDEDYRTVRSIAMRLIRRIKDTHPGIADEIAEALSQHGVGASTKRSIGMGDSPVDTETLFSLATIDEPIEIARPIFTNKVNELIDTFIQERKESKKLMSVGLNPPSSLLLYGPPGVGKTELAKYISGVFDLSLIVLDLSSTISSYLGKTGQNMKKVLDYAKSRPSILLLDEFDAVAKRRDDMSDLGELKRIVNVLLKELENWPSHTILIAATNHPSLLDDAIWRRFDRAIEIRLPEEEERIQILLNELTNIEMNKDLVNIIQLIGGMAEGLSGADICKLVERAKRKSILSEISLENALLRELPDFIKGDIVEFNKKFCKLAKENLDVSIRTLASWLGKSPSTIQYYLK</sequence>
<dbReference type="InterPro" id="IPR003959">
    <property type="entry name" value="ATPase_AAA_core"/>
</dbReference>